<dbReference type="InterPro" id="IPR023346">
    <property type="entry name" value="Lysozyme-like_dom_sf"/>
</dbReference>
<comment type="catalytic activity">
    <reaction evidence="11">
        <text>[GlcNAc-(1-&gt;4)-Mur2Ac(oyl-L-Ala-gamma-D-Glu-L-Lys-D-Ala-D-Ala)](n)-di-trans,octa-cis-undecaprenyl diphosphate + beta-D-GlcNAc-(1-&gt;4)-Mur2Ac(oyl-L-Ala-gamma-D-Glu-L-Lys-D-Ala-D-Ala)-di-trans,octa-cis-undecaprenyl diphosphate = [GlcNAc-(1-&gt;4)-Mur2Ac(oyl-L-Ala-gamma-D-Glu-L-Lys-D-Ala-D-Ala)](n+1)-di-trans,octa-cis-undecaprenyl diphosphate + di-trans,octa-cis-undecaprenyl diphosphate + H(+)</text>
        <dbReference type="Rhea" id="RHEA:23708"/>
        <dbReference type="Rhea" id="RHEA-COMP:9602"/>
        <dbReference type="Rhea" id="RHEA-COMP:9603"/>
        <dbReference type="ChEBI" id="CHEBI:15378"/>
        <dbReference type="ChEBI" id="CHEBI:58405"/>
        <dbReference type="ChEBI" id="CHEBI:60033"/>
        <dbReference type="ChEBI" id="CHEBI:78435"/>
        <dbReference type="EC" id="2.4.99.28"/>
    </reaction>
</comment>
<keyword evidence="16" id="KW-1185">Reference proteome</keyword>
<dbReference type="Proteomes" id="UP000198379">
    <property type="component" value="Unassembled WGS sequence"/>
</dbReference>
<comment type="similarity">
    <text evidence="3">In the N-terminal section; belongs to the glycosyltransferase 51 family.</text>
</comment>
<feature type="domain" description="Penicillin-binding C-terminal" evidence="14">
    <location>
        <begin position="686"/>
        <end position="772"/>
    </location>
</feature>
<dbReference type="InterPro" id="IPR012338">
    <property type="entry name" value="Beta-lactam/transpept-like"/>
</dbReference>
<sequence length="777" mass="87439">MKKHKIKLSVFLLVFVYWLFCLPATLFKEATSTVVESHKGELLGARIADDGQWRFPALDSVPYRFEQCVLHFEDEYFYKHPGFNPVAMGKALYGNIMTDKRRGGSTITQQVIRLSRKNTKRTYAEKLIELVKATRLETRHSKKEILNLYATYAPFGGNVVGLETASWRYYGLPANQLSWGQSAALAVLPNHPAMVRPGKNESTLSRKRNQLLKKLWENGIIDEPTYALSILEDLPGKPYPLPQIALHLTERIRKEHKGKRIKTTIQSDVQLQLNRVAKEHHLQLQQNEIYNLAIVVMDVNTKEVIGYVGNAPTTGKHHKDVDIVERPRSTGSVLKPLLYTGMLDAGTILPETLVIDIPTYINGYQPQNFDKEFQGVVPASNALARSLNVPAVRMLQKYGLDKFYGDIQEMGIKHIDKSANYYGLSLILGGAESSLWEVTKTYAGLAHTLNTYTKSSSEYTNDAFQGYSYALQDISTSSELVSDAPIYDAGAIYNTLETLREVNRPRGEENWQFYEDAQPIAWKTGTSYGFKDAWAVGVTPQYAIGVWVGNADGEGRPGITGIQAAAPLFFDVLRELPNEGSWFAKPYDALTEVNVCSKTGAAASIYCVDTKKMLVPEAGIHSEACSYHKQVYVTTSGDYRVNSDCYELDQMKSEVRFVVSPAIAYYYANKHPDYKELPPLHPDCDILGEQPMSFIYPKNNEDILLPKDFDGKRNDLVLRLAHRNPDTKVFWYLNDTFIGDTETFHELAVLPKEGDYTITVVDADGNQLQQQVKVSKS</sequence>
<dbReference type="GO" id="GO:0009252">
    <property type="term" value="P:peptidoglycan biosynthetic process"/>
    <property type="evidence" value="ECO:0007669"/>
    <property type="project" value="InterPro"/>
</dbReference>
<proteinExistence type="inferred from homology"/>
<dbReference type="RefSeq" id="WP_089369948.1">
    <property type="nucleotide sequence ID" value="NZ_BMEP01000002.1"/>
</dbReference>
<dbReference type="GO" id="GO:0008955">
    <property type="term" value="F:peptidoglycan glycosyltransferase activity"/>
    <property type="evidence" value="ECO:0007669"/>
    <property type="project" value="UniProtKB-EC"/>
</dbReference>
<evidence type="ECO:0000256" key="8">
    <source>
        <dbReference type="ARBA" id="ARBA00022801"/>
    </source>
</evidence>
<dbReference type="Pfam" id="PF00905">
    <property type="entry name" value="Transpeptidase"/>
    <property type="match status" value="1"/>
</dbReference>
<dbReference type="EC" id="2.4.99.28" evidence="10"/>
<evidence type="ECO:0000256" key="11">
    <source>
        <dbReference type="ARBA" id="ARBA00049902"/>
    </source>
</evidence>
<dbReference type="GO" id="GO:0008658">
    <property type="term" value="F:penicillin binding"/>
    <property type="evidence" value="ECO:0007669"/>
    <property type="project" value="InterPro"/>
</dbReference>
<dbReference type="Gene3D" id="1.10.3810.10">
    <property type="entry name" value="Biosynthetic peptidoglycan transglycosylase-like"/>
    <property type="match status" value="1"/>
</dbReference>
<dbReference type="InterPro" id="IPR011815">
    <property type="entry name" value="PBP_1c"/>
</dbReference>
<keyword evidence="4" id="KW-0121">Carboxypeptidase</keyword>
<evidence type="ECO:0000256" key="5">
    <source>
        <dbReference type="ARBA" id="ARBA00022670"/>
    </source>
</evidence>
<dbReference type="InterPro" id="IPR050396">
    <property type="entry name" value="Glycosyltr_51/Transpeptidase"/>
</dbReference>
<keyword evidence="5" id="KW-0645">Protease</keyword>
<dbReference type="OrthoDB" id="9766909at2"/>
<evidence type="ECO:0000256" key="1">
    <source>
        <dbReference type="ARBA" id="ARBA00004752"/>
    </source>
</evidence>
<feature type="domain" description="Penicillin-binding protein transpeptidase" evidence="12">
    <location>
        <begin position="293"/>
        <end position="566"/>
    </location>
</feature>
<evidence type="ECO:0000313" key="16">
    <source>
        <dbReference type="Proteomes" id="UP000198379"/>
    </source>
</evidence>
<keyword evidence="6" id="KW-0328">Glycosyltransferase</keyword>
<reference evidence="15 16" key="1">
    <citation type="submission" date="2017-06" db="EMBL/GenBank/DDBJ databases">
        <authorList>
            <person name="Kim H.J."/>
            <person name="Triplett B.A."/>
        </authorList>
    </citation>
    <scope>NUCLEOTIDE SEQUENCE [LARGE SCALE GENOMIC DNA]</scope>
    <source>
        <strain evidence="15 16">DSM 25597</strain>
    </source>
</reference>
<evidence type="ECO:0000259" key="14">
    <source>
        <dbReference type="Pfam" id="PF06832"/>
    </source>
</evidence>
<dbReference type="AlphaFoldDB" id="A0A238W2J4"/>
<accession>A0A238W2J4</accession>
<evidence type="ECO:0000259" key="13">
    <source>
        <dbReference type="Pfam" id="PF00912"/>
    </source>
</evidence>
<protein>
    <recommendedName>
        <fullName evidence="10">peptidoglycan glycosyltransferase</fullName>
        <ecNumber evidence="10">2.4.99.28</ecNumber>
    </recommendedName>
</protein>
<dbReference type="GO" id="GO:0004180">
    <property type="term" value="F:carboxypeptidase activity"/>
    <property type="evidence" value="ECO:0007669"/>
    <property type="project" value="UniProtKB-KW"/>
</dbReference>
<dbReference type="InterPro" id="IPR001460">
    <property type="entry name" value="PCN-bd_Tpept"/>
</dbReference>
<evidence type="ECO:0000256" key="4">
    <source>
        <dbReference type="ARBA" id="ARBA00022645"/>
    </source>
</evidence>
<evidence type="ECO:0000259" key="12">
    <source>
        <dbReference type="Pfam" id="PF00905"/>
    </source>
</evidence>
<evidence type="ECO:0000256" key="3">
    <source>
        <dbReference type="ARBA" id="ARBA00007739"/>
    </source>
</evidence>
<dbReference type="InterPro" id="IPR009647">
    <property type="entry name" value="PBP_C"/>
</dbReference>
<gene>
    <name evidence="15" type="ORF">SAMN06265376_101620</name>
</gene>
<keyword evidence="7" id="KW-0808">Transferase</keyword>
<dbReference type="GO" id="GO:0006508">
    <property type="term" value="P:proteolysis"/>
    <property type="evidence" value="ECO:0007669"/>
    <property type="project" value="UniProtKB-KW"/>
</dbReference>
<evidence type="ECO:0000256" key="2">
    <source>
        <dbReference type="ARBA" id="ARBA00007090"/>
    </source>
</evidence>
<evidence type="ECO:0000256" key="10">
    <source>
        <dbReference type="ARBA" id="ARBA00044770"/>
    </source>
</evidence>
<keyword evidence="8" id="KW-0378">Hydrolase</keyword>
<dbReference type="InterPro" id="IPR036950">
    <property type="entry name" value="PBP_transglycosylase"/>
</dbReference>
<dbReference type="PANTHER" id="PTHR32282:SF15">
    <property type="entry name" value="PENICILLIN-BINDING PROTEIN 1C"/>
    <property type="match status" value="1"/>
</dbReference>
<dbReference type="SUPFAM" id="SSF56601">
    <property type="entry name" value="beta-lactamase/transpeptidase-like"/>
    <property type="match status" value="1"/>
</dbReference>
<dbReference type="Gene3D" id="3.40.710.10">
    <property type="entry name" value="DD-peptidase/beta-lactamase superfamily"/>
    <property type="match status" value="1"/>
</dbReference>
<comment type="similarity">
    <text evidence="2">In the C-terminal section; belongs to the transpeptidase family.</text>
</comment>
<dbReference type="Pfam" id="PF06832">
    <property type="entry name" value="BiPBP_C"/>
    <property type="match status" value="1"/>
</dbReference>
<evidence type="ECO:0000256" key="7">
    <source>
        <dbReference type="ARBA" id="ARBA00022679"/>
    </source>
</evidence>
<dbReference type="EMBL" id="FZNY01000001">
    <property type="protein sequence ID" value="SNR40621.1"/>
    <property type="molecule type" value="Genomic_DNA"/>
</dbReference>
<organism evidence="15 16">
    <name type="scientific">Dokdonia pacifica</name>
    <dbReference type="NCBI Taxonomy" id="1627892"/>
    <lineage>
        <taxon>Bacteria</taxon>
        <taxon>Pseudomonadati</taxon>
        <taxon>Bacteroidota</taxon>
        <taxon>Flavobacteriia</taxon>
        <taxon>Flavobacteriales</taxon>
        <taxon>Flavobacteriaceae</taxon>
        <taxon>Dokdonia</taxon>
    </lineage>
</organism>
<evidence type="ECO:0000256" key="9">
    <source>
        <dbReference type="ARBA" id="ARBA00023268"/>
    </source>
</evidence>
<evidence type="ECO:0000313" key="15">
    <source>
        <dbReference type="EMBL" id="SNR40621.1"/>
    </source>
</evidence>
<comment type="pathway">
    <text evidence="1">Cell wall biogenesis; peptidoglycan biosynthesis.</text>
</comment>
<dbReference type="InterPro" id="IPR001264">
    <property type="entry name" value="Glyco_trans_51"/>
</dbReference>
<dbReference type="GO" id="GO:0030288">
    <property type="term" value="C:outer membrane-bounded periplasmic space"/>
    <property type="evidence" value="ECO:0007669"/>
    <property type="project" value="TreeGrafter"/>
</dbReference>
<dbReference type="PANTHER" id="PTHR32282">
    <property type="entry name" value="BINDING PROTEIN TRANSPEPTIDASE, PUTATIVE-RELATED"/>
    <property type="match status" value="1"/>
</dbReference>
<evidence type="ECO:0000256" key="6">
    <source>
        <dbReference type="ARBA" id="ARBA00022676"/>
    </source>
</evidence>
<dbReference type="NCBIfam" id="TIGR02073">
    <property type="entry name" value="PBP_1c"/>
    <property type="match status" value="1"/>
</dbReference>
<dbReference type="SUPFAM" id="SSF53955">
    <property type="entry name" value="Lysozyme-like"/>
    <property type="match status" value="1"/>
</dbReference>
<name>A0A238W2J4_9FLAO</name>
<keyword evidence="9" id="KW-0511">Multifunctional enzyme</keyword>
<feature type="domain" description="Glycosyl transferase family 51" evidence="13">
    <location>
        <begin position="54"/>
        <end position="215"/>
    </location>
</feature>
<dbReference type="Pfam" id="PF00912">
    <property type="entry name" value="Transgly"/>
    <property type="match status" value="1"/>
</dbReference>